<proteinExistence type="predicted"/>
<dbReference type="EMBL" id="CACRSN010000005">
    <property type="protein sequence ID" value="VYS80571.1"/>
    <property type="molecule type" value="Genomic_DNA"/>
</dbReference>
<organism evidence="1">
    <name type="scientific">Bifidobacterium breve</name>
    <dbReference type="NCBI Taxonomy" id="1685"/>
    <lineage>
        <taxon>Bacteria</taxon>
        <taxon>Bacillati</taxon>
        <taxon>Actinomycetota</taxon>
        <taxon>Actinomycetes</taxon>
        <taxon>Bifidobacteriales</taxon>
        <taxon>Bifidobacteriaceae</taxon>
        <taxon>Bifidobacterium</taxon>
    </lineage>
</organism>
<gene>
    <name evidence="1" type="ORF">BBLFYP81_00412</name>
</gene>
<protein>
    <submittedName>
        <fullName evidence="1">Uncharacterized protein</fullName>
    </submittedName>
</protein>
<sequence>MMVTNLCTRPSSTITLSAGRWVDITTIPNKPGTKYLVSAYVNVTGGTISMRAYGDLSASQRVTYALLASVAGPMSMYYSVKSGNPTVTVTHILICTWDEYQANKTLLDGIGYFTGDTMPLA</sequence>
<evidence type="ECO:0000313" key="1">
    <source>
        <dbReference type="EMBL" id="VYS80571.1"/>
    </source>
</evidence>
<dbReference type="AlphaFoldDB" id="A0A6N2RK94"/>
<name>A0A6N2RK94_BIFBR</name>
<accession>A0A6N2RK94</accession>
<dbReference type="RefSeq" id="WP_236716519.1">
    <property type="nucleotide sequence ID" value="NZ_BCXS01000012.1"/>
</dbReference>
<reference evidence="1" key="1">
    <citation type="submission" date="2019-11" db="EMBL/GenBank/DDBJ databases">
        <authorList>
            <person name="Feng L."/>
        </authorList>
    </citation>
    <scope>NUCLEOTIDE SEQUENCE</scope>
    <source>
        <strain evidence="1">BbreveLFYP81</strain>
    </source>
</reference>